<evidence type="ECO:0000256" key="1">
    <source>
        <dbReference type="SAM" id="Phobius"/>
    </source>
</evidence>
<reference evidence="2 3" key="1">
    <citation type="submission" date="2016-08" db="EMBL/GenBank/DDBJ databases">
        <title>A Parts List for Fungal Cellulosomes Revealed by Comparative Genomics.</title>
        <authorList>
            <consortium name="DOE Joint Genome Institute"/>
            <person name="Haitjema C.H."/>
            <person name="Gilmore S.P."/>
            <person name="Henske J.K."/>
            <person name="Solomon K.V."/>
            <person name="De Groot R."/>
            <person name="Kuo A."/>
            <person name="Mondo S.J."/>
            <person name="Salamov A.A."/>
            <person name="Labutti K."/>
            <person name="Zhao Z."/>
            <person name="Chiniquy J."/>
            <person name="Barry K."/>
            <person name="Brewer H.M."/>
            <person name="Purvine S.O."/>
            <person name="Wright A.T."/>
            <person name="Boxma B."/>
            <person name="Van Alen T."/>
            <person name="Hackstein J.H."/>
            <person name="Baker S.E."/>
            <person name="Grigoriev I.V."/>
            <person name="O'Malley M.A."/>
        </authorList>
    </citation>
    <scope>NUCLEOTIDE SEQUENCE [LARGE SCALE GENOMIC DNA]</scope>
    <source>
        <strain evidence="2 3">G1</strain>
    </source>
</reference>
<name>A0A1Y2AIT0_9FUNG</name>
<keyword evidence="3" id="KW-1185">Reference proteome</keyword>
<feature type="transmembrane region" description="Helical" evidence="1">
    <location>
        <begin position="71"/>
        <end position="90"/>
    </location>
</feature>
<keyword evidence="1" id="KW-0472">Membrane</keyword>
<keyword evidence="1" id="KW-1133">Transmembrane helix</keyword>
<protein>
    <submittedName>
        <fullName evidence="2">Uncharacterized protein</fullName>
    </submittedName>
</protein>
<evidence type="ECO:0000313" key="3">
    <source>
        <dbReference type="Proteomes" id="UP000193920"/>
    </source>
</evidence>
<evidence type="ECO:0000313" key="2">
    <source>
        <dbReference type="EMBL" id="ORY22489.1"/>
    </source>
</evidence>
<comment type="caution">
    <text evidence="2">The sequence shown here is derived from an EMBL/GenBank/DDBJ whole genome shotgun (WGS) entry which is preliminary data.</text>
</comment>
<organism evidence="2 3">
    <name type="scientific">Neocallimastix californiae</name>
    <dbReference type="NCBI Taxonomy" id="1754190"/>
    <lineage>
        <taxon>Eukaryota</taxon>
        <taxon>Fungi</taxon>
        <taxon>Fungi incertae sedis</taxon>
        <taxon>Chytridiomycota</taxon>
        <taxon>Chytridiomycota incertae sedis</taxon>
        <taxon>Neocallimastigomycetes</taxon>
        <taxon>Neocallimastigales</taxon>
        <taxon>Neocallimastigaceae</taxon>
        <taxon>Neocallimastix</taxon>
    </lineage>
</organism>
<dbReference type="Proteomes" id="UP000193920">
    <property type="component" value="Unassembled WGS sequence"/>
</dbReference>
<dbReference type="EMBL" id="MCOG01000247">
    <property type="protein sequence ID" value="ORY22489.1"/>
    <property type="molecule type" value="Genomic_DNA"/>
</dbReference>
<dbReference type="AlphaFoldDB" id="A0A1Y2AIT0"/>
<proteinExistence type="predicted"/>
<accession>A0A1Y2AIT0</accession>
<sequence length="109" mass="12360">MNYILLMALISFGLFYDAFTISLSGLLSLSIIKTNLFKFLSSLRYISHGISVPSLFLICEENLPKNKKRHLFILIITLIFIICGILQGIFTDLEIVKTGLINRYASKMP</sequence>
<keyword evidence="1" id="KW-0812">Transmembrane</keyword>
<gene>
    <name evidence="2" type="ORF">LY90DRAFT_515516</name>
</gene>